<protein>
    <submittedName>
        <fullName evidence="4">Methyltransferase family protein</fullName>
    </submittedName>
</protein>
<accession>A0A0G0W6X5</accession>
<dbReference type="Pfam" id="PF13649">
    <property type="entry name" value="Methyltransf_25"/>
    <property type="match status" value="1"/>
</dbReference>
<name>A0A0G0W6X5_UNCC2</name>
<dbReference type="EMBL" id="LCBL01000005">
    <property type="protein sequence ID" value="KKS08724.1"/>
    <property type="molecule type" value="Genomic_DNA"/>
</dbReference>
<dbReference type="InterPro" id="IPR041698">
    <property type="entry name" value="Methyltransf_25"/>
</dbReference>
<feature type="domain" description="Methyltransferase" evidence="3">
    <location>
        <begin position="51"/>
        <end position="144"/>
    </location>
</feature>
<organism evidence="4 5">
    <name type="scientific">candidate division CPR2 bacterium GW2011_GWC1_41_48</name>
    <dbReference type="NCBI Taxonomy" id="1618344"/>
    <lineage>
        <taxon>Bacteria</taxon>
        <taxon>Bacteria division CPR2</taxon>
    </lineage>
</organism>
<reference evidence="4 5" key="1">
    <citation type="journal article" date="2015" name="Nature">
        <title>rRNA introns, odd ribosomes, and small enigmatic genomes across a large radiation of phyla.</title>
        <authorList>
            <person name="Brown C.T."/>
            <person name="Hug L.A."/>
            <person name="Thomas B.C."/>
            <person name="Sharon I."/>
            <person name="Castelle C.J."/>
            <person name="Singh A."/>
            <person name="Wilkins M.J."/>
            <person name="Williams K.H."/>
            <person name="Banfield J.F."/>
        </authorList>
    </citation>
    <scope>NUCLEOTIDE SEQUENCE [LARGE SCALE GENOMIC DNA]</scope>
</reference>
<evidence type="ECO:0000313" key="5">
    <source>
        <dbReference type="Proteomes" id="UP000033869"/>
    </source>
</evidence>
<evidence type="ECO:0000256" key="2">
    <source>
        <dbReference type="ARBA" id="ARBA00022679"/>
    </source>
</evidence>
<sequence length="229" mass="26500">MKNKTDIAIEAYDNVVDEYIEYFKSKDLKGNVQFQKEIDYVVSKLQDKASILDMGTAIGDYPKFLTEKCNKDFYVVGIDSSPNMLEKAKTNTPKANFELMDIRKLGFKEKSFDAIICFAILTYVDDGDCLIVLDKVDKILKDGGMIAINALEFKDGDQKEMIIPEPFNPKYNNYYNRYTKQFFINYFNKKNYEILNFYDNPIFSSEKAGIFSTENQFSIIVRKQFASKG</sequence>
<evidence type="ECO:0000313" key="4">
    <source>
        <dbReference type="EMBL" id="KKS08724.1"/>
    </source>
</evidence>
<gene>
    <name evidence="4" type="ORF">UU65_C0005G0035</name>
</gene>
<dbReference type="CDD" id="cd02440">
    <property type="entry name" value="AdoMet_MTases"/>
    <property type="match status" value="1"/>
</dbReference>
<dbReference type="GO" id="GO:0032259">
    <property type="term" value="P:methylation"/>
    <property type="evidence" value="ECO:0007669"/>
    <property type="project" value="UniProtKB-KW"/>
</dbReference>
<keyword evidence="2 4" id="KW-0808">Transferase</keyword>
<dbReference type="PANTHER" id="PTHR43861">
    <property type="entry name" value="TRANS-ACONITATE 2-METHYLTRANSFERASE-RELATED"/>
    <property type="match status" value="1"/>
</dbReference>
<dbReference type="Gene3D" id="3.40.50.150">
    <property type="entry name" value="Vaccinia Virus protein VP39"/>
    <property type="match status" value="1"/>
</dbReference>
<dbReference type="InterPro" id="IPR029063">
    <property type="entry name" value="SAM-dependent_MTases_sf"/>
</dbReference>
<proteinExistence type="predicted"/>
<comment type="caution">
    <text evidence="4">The sequence shown here is derived from an EMBL/GenBank/DDBJ whole genome shotgun (WGS) entry which is preliminary data.</text>
</comment>
<dbReference type="AlphaFoldDB" id="A0A0G0W6X5"/>
<dbReference type="GO" id="GO:0008168">
    <property type="term" value="F:methyltransferase activity"/>
    <property type="evidence" value="ECO:0007669"/>
    <property type="project" value="UniProtKB-KW"/>
</dbReference>
<evidence type="ECO:0000256" key="1">
    <source>
        <dbReference type="ARBA" id="ARBA00022603"/>
    </source>
</evidence>
<dbReference type="SUPFAM" id="SSF53335">
    <property type="entry name" value="S-adenosyl-L-methionine-dependent methyltransferases"/>
    <property type="match status" value="1"/>
</dbReference>
<keyword evidence="1 4" id="KW-0489">Methyltransferase</keyword>
<evidence type="ECO:0000259" key="3">
    <source>
        <dbReference type="Pfam" id="PF13649"/>
    </source>
</evidence>
<dbReference type="Proteomes" id="UP000033869">
    <property type="component" value="Unassembled WGS sequence"/>
</dbReference>
<dbReference type="PANTHER" id="PTHR43861:SF1">
    <property type="entry name" value="TRANS-ACONITATE 2-METHYLTRANSFERASE"/>
    <property type="match status" value="1"/>
</dbReference>